<feature type="compositionally biased region" description="Basic and acidic residues" evidence="1">
    <location>
        <begin position="140"/>
        <end position="153"/>
    </location>
</feature>
<feature type="compositionally biased region" description="Low complexity" evidence="1">
    <location>
        <begin position="10"/>
        <end position="30"/>
    </location>
</feature>
<keyword evidence="3" id="KW-1185">Reference proteome</keyword>
<evidence type="ECO:0000313" key="2">
    <source>
        <dbReference type="EMBL" id="KAH9360321.1"/>
    </source>
</evidence>
<dbReference type="Proteomes" id="UP000821853">
    <property type="component" value="Chromosome 1"/>
</dbReference>
<proteinExistence type="predicted"/>
<dbReference type="AlphaFoldDB" id="A0A9J6FD99"/>
<dbReference type="EMBL" id="JABSTR010000001">
    <property type="protein sequence ID" value="KAH9360321.1"/>
    <property type="molecule type" value="Genomic_DNA"/>
</dbReference>
<organism evidence="2 3">
    <name type="scientific">Haemaphysalis longicornis</name>
    <name type="common">Bush tick</name>
    <dbReference type="NCBI Taxonomy" id="44386"/>
    <lineage>
        <taxon>Eukaryota</taxon>
        <taxon>Metazoa</taxon>
        <taxon>Ecdysozoa</taxon>
        <taxon>Arthropoda</taxon>
        <taxon>Chelicerata</taxon>
        <taxon>Arachnida</taxon>
        <taxon>Acari</taxon>
        <taxon>Parasitiformes</taxon>
        <taxon>Ixodida</taxon>
        <taxon>Ixodoidea</taxon>
        <taxon>Ixodidae</taxon>
        <taxon>Haemaphysalinae</taxon>
        <taxon>Haemaphysalis</taxon>
    </lineage>
</organism>
<gene>
    <name evidence="2" type="ORF">HPB48_021588</name>
</gene>
<feature type="region of interest" description="Disordered" evidence="1">
    <location>
        <begin position="134"/>
        <end position="153"/>
    </location>
</feature>
<name>A0A9J6FD99_HAELO</name>
<evidence type="ECO:0000256" key="1">
    <source>
        <dbReference type="SAM" id="MobiDB-lite"/>
    </source>
</evidence>
<sequence>MGPFLFMKKASATSRQTAGRTRGGRTQAASWEGRLAGPGNLREAEEREKPSGSSSELGTFPALMRGLTMLPASADRTPRRPGATWNLGVQDEPAGTSAPECAAAEREPLVPDGAAGDPEPAQCTAVSADHHVATLPSQEPELKALEEADRPGT</sequence>
<feature type="region of interest" description="Disordered" evidence="1">
    <location>
        <begin position="1"/>
        <end position="122"/>
    </location>
</feature>
<evidence type="ECO:0000313" key="3">
    <source>
        <dbReference type="Proteomes" id="UP000821853"/>
    </source>
</evidence>
<dbReference type="VEuPathDB" id="VectorBase:HLOH_053819"/>
<comment type="caution">
    <text evidence="2">The sequence shown here is derived from an EMBL/GenBank/DDBJ whole genome shotgun (WGS) entry which is preliminary data.</text>
</comment>
<reference evidence="2 3" key="1">
    <citation type="journal article" date="2020" name="Cell">
        <title>Large-Scale Comparative Analyses of Tick Genomes Elucidate Their Genetic Diversity and Vector Capacities.</title>
        <authorList>
            <consortium name="Tick Genome and Microbiome Consortium (TIGMIC)"/>
            <person name="Jia N."/>
            <person name="Wang J."/>
            <person name="Shi W."/>
            <person name="Du L."/>
            <person name="Sun Y."/>
            <person name="Zhan W."/>
            <person name="Jiang J.F."/>
            <person name="Wang Q."/>
            <person name="Zhang B."/>
            <person name="Ji P."/>
            <person name="Bell-Sakyi L."/>
            <person name="Cui X.M."/>
            <person name="Yuan T.T."/>
            <person name="Jiang B.G."/>
            <person name="Yang W.F."/>
            <person name="Lam T.T."/>
            <person name="Chang Q.C."/>
            <person name="Ding S.J."/>
            <person name="Wang X.J."/>
            <person name="Zhu J.G."/>
            <person name="Ruan X.D."/>
            <person name="Zhao L."/>
            <person name="Wei J.T."/>
            <person name="Ye R.Z."/>
            <person name="Que T.C."/>
            <person name="Du C.H."/>
            <person name="Zhou Y.H."/>
            <person name="Cheng J.X."/>
            <person name="Dai P.F."/>
            <person name="Guo W.B."/>
            <person name="Han X.H."/>
            <person name="Huang E.J."/>
            <person name="Li L.F."/>
            <person name="Wei W."/>
            <person name="Gao Y.C."/>
            <person name="Liu J.Z."/>
            <person name="Shao H.Z."/>
            <person name="Wang X."/>
            <person name="Wang C.C."/>
            <person name="Yang T.C."/>
            <person name="Huo Q.B."/>
            <person name="Li W."/>
            <person name="Chen H.Y."/>
            <person name="Chen S.E."/>
            <person name="Zhou L.G."/>
            <person name="Ni X.B."/>
            <person name="Tian J.H."/>
            <person name="Sheng Y."/>
            <person name="Liu T."/>
            <person name="Pan Y.S."/>
            <person name="Xia L.Y."/>
            <person name="Li J."/>
            <person name="Zhao F."/>
            <person name="Cao W.C."/>
        </authorList>
    </citation>
    <scope>NUCLEOTIDE SEQUENCE [LARGE SCALE GENOMIC DNA]</scope>
    <source>
        <strain evidence="2">HaeL-2018</strain>
    </source>
</reference>
<accession>A0A9J6FD99</accession>
<protein>
    <submittedName>
        <fullName evidence="2">Uncharacterized protein</fullName>
    </submittedName>
</protein>